<accession>A0A944M8S3</accession>
<keyword evidence="1" id="KW-0472">Membrane</keyword>
<keyword evidence="1" id="KW-1133">Transmembrane helix</keyword>
<keyword evidence="1" id="KW-0812">Transmembrane</keyword>
<dbReference type="AlphaFoldDB" id="A0A944M8S3"/>
<feature type="transmembrane region" description="Helical" evidence="1">
    <location>
        <begin position="12"/>
        <end position="33"/>
    </location>
</feature>
<evidence type="ECO:0000313" key="2">
    <source>
        <dbReference type="EMBL" id="MBT2988882.1"/>
    </source>
</evidence>
<comment type="caution">
    <text evidence="2">The sequence shown here is derived from an EMBL/GenBank/DDBJ whole genome shotgun (WGS) entry which is preliminary data.</text>
</comment>
<sequence>MTEAVVDIQRLTGYALLLMGFVLLFVNHISVVAGDPWLIPEFLKLQ</sequence>
<organism evidence="2 3">
    <name type="scientific">Candidatus Thiodiazotropha taylori</name>
    <dbReference type="NCBI Taxonomy" id="2792791"/>
    <lineage>
        <taxon>Bacteria</taxon>
        <taxon>Pseudomonadati</taxon>
        <taxon>Pseudomonadota</taxon>
        <taxon>Gammaproteobacteria</taxon>
        <taxon>Chromatiales</taxon>
        <taxon>Sedimenticolaceae</taxon>
        <taxon>Candidatus Thiodiazotropha</taxon>
    </lineage>
</organism>
<name>A0A944M8S3_9GAMM</name>
<reference evidence="2 3" key="1">
    <citation type="submission" date="2021-05" db="EMBL/GenBank/DDBJ databases">
        <title>Genetic and Functional Diversity in Clade A Lucinid endosymbionts from the Bahamas.</title>
        <authorList>
            <person name="Giani N.M."/>
            <person name="Engel A.S."/>
            <person name="Campbell B.J."/>
        </authorList>
    </citation>
    <scope>NUCLEOTIDE SEQUENCE [LARGE SCALE GENOMIC DNA]</scope>
    <source>
        <strain evidence="2">LUC16012Gg_MoonRockCtena</strain>
    </source>
</reference>
<dbReference type="Proteomes" id="UP000770889">
    <property type="component" value="Unassembled WGS sequence"/>
</dbReference>
<evidence type="ECO:0000313" key="3">
    <source>
        <dbReference type="Proteomes" id="UP000770889"/>
    </source>
</evidence>
<gene>
    <name evidence="2" type="ORF">KME65_07940</name>
</gene>
<evidence type="ECO:0000256" key="1">
    <source>
        <dbReference type="SAM" id="Phobius"/>
    </source>
</evidence>
<dbReference type="EMBL" id="JAHHGM010000006">
    <property type="protein sequence ID" value="MBT2988882.1"/>
    <property type="molecule type" value="Genomic_DNA"/>
</dbReference>
<protein>
    <submittedName>
        <fullName evidence="2">Uncharacterized protein</fullName>
    </submittedName>
</protein>
<proteinExistence type="predicted"/>